<organism evidence="1">
    <name type="scientific">hydrothermal vent metagenome</name>
    <dbReference type="NCBI Taxonomy" id="652676"/>
    <lineage>
        <taxon>unclassified sequences</taxon>
        <taxon>metagenomes</taxon>
        <taxon>ecological metagenomes</taxon>
    </lineage>
</organism>
<reference evidence="1" key="1">
    <citation type="submission" date="2018-06" db="EMBL/GenBank/DDBJ databases">
        <authorList>
            <person name="Zhirakovskaya E."/>
        </authorList>
    </citation>
    <scope>NUCLEOTIDE SEQUENCE</scope>
</reference>
<proteinExistence type="predicted"/>
<accession>A0A3B0ZV82</accession>
<evidence type="ECO:0000313" key="1">
    <source>
        <dbReference type="EMBL" id="VAW84486.1"/>
    </source>
</evidence>
<name>A0A3B0ZV82_9ZZZZ</name>
<dbReference type="InterPro" id="IPR014508">
    <property type="entry name" value="UCP020555_TPR-like"/>
</dbReference>
<dbReference type="PIRSF" id="PIRSF020555">
    <property type="entry name" value="UCP020555"/>
    <property type="match status" value="1"/>
</dbReference>
<sequence length="122" mass="13780">MRLNKGFTAPLLAVFLITGCATNQEMYYWGEYEQLIHNAYIEPGSADPQTQIEKLEADIQKTEALGKKSPPGIYAHLGFLYAVQGKNSQSKAAFMEERSLYPESRTFIDGMLARAKQNEENR</sequence>
<evidence type="ECO:0008006" key="2">
    <source>
        <dbReference type="Google" id="ProtNLM"/>
    </source>
</evidence>
<dbReference type="EMBL" id="UOFO01000046">
    <property type="protein sequence ID" value="VAW84486.1"/>
    <property type="molecule type" value="Genomic_DNA"/>
</dbReference>
<dbReference type="PROSITE" id="PS51257">
    <property type="entry name" value="PROKAR_LIPOPROTEIN"/>
    <property type="match status" value="1"/>
</dbReference>
<dbReference type="AlphaFoldDB" id="A0A3B0ZV82"/>
<dbReference type="Pfam" id="PF16068">
    <property type="entry name" value="DUF4810"/>
    <property type="match status" value="1"/>
</dbReference>
<protein>
    <recommendedName>
        <fullName evidence="2">Lipoprotein</fullName>
    </recommendedName>
</protein>
<gene>
    <name evidence="1" type="ORF">MNBD_GAMMA16-1618</name>
</gene>